<keyword evidence="1" id="KW-0812">Transmembrane</keyword>
<sequence>MKNESSNQWKLGIFVATGIILFIVAIYFIGVNRNLFGSNFVLRSEFENVSGLKQGSNVRLSGINVGTVGKIDFISDSLVVVKLIIKKDVQKYIKTDAVASIATDGLVGDKVLIISPGNSSGTVVKENDIIASYKAPEIEDVLSSIKKSADNTKIITDELVTFSRKMNNKDGLLMKILTNKDFALRIDRTLENLQMSSEDLARFTPVLNNRNGTIAKIFTDKKMADNISNSINDLQKTSGELSAFAAKINNKNNVLSKIVSDDSLAVSLEKTLLHLEKSSNDLNAFTSKINNDENVVSKLINNPELGRSVDSTLINIEKGVAELREIEKAAKNNFLLRGYFNKEKRKAKKLKQ</sequence>
<proteinExistence type="predicted"/>
<dbReference type="InterPro" id="IPR052336">
    <property type="entry name" value="MlaD_Phospholipid_Transporter"/>
</dbReference>
<feature type="domain" description="Mce/MlaD" evidence="2">
    <location>
        <begin position="43"/>
        <end position="117"/>
    </location>
</feature>
<name>A0A1I0PLQ9_9FLAO</name>
<accession>A0A1I0PLQ9</accession>
<dbReference type="PANTHER" id="PTHR33371:SF4">
    <property type="entry name" value="INTERMEMBRANE PHOSPHOLIPID TRANSPORT SYSTEM BINDING PROTEIN MLAD"/>
    <property type="match status" value="1"/>
</dbReference>
<dbReference type="AlphaFoldDB" id="A0A1I0PLQ9"/>
<dbReference type="OrthoDB" id="9771725at2"/>
<keyword evidence="4" id="KW-1185">Reference proteome</keyword>
<reference evidence="4" key="1">
    <citation type="submission" date="2016-10" db="EMBL/GenBank/DDBJ databases">
        <authorList>
            <person name="Varghese N."/>
            <person name="Submissions S."/>
        </authorList>
    </citation>
    <scope>NUCLEOTIDE SEQUENCE [LARGE SCALE GENOMIC DNA]</scope>
    <source>
        <strain evidence="4">DSM 17724</strain>
    </source>
</reference>
<dbReference type="EMBL" id="FOIU01000001">
    <property type="protein sequence ID" value="SEW15357.1"/>
    <property type="molecule type" value="Genomic_DNA"/>
</dbReference>
<dbReference type="PANTHER" id="PTHR33371">
    <property type="entry name" value="INTERMEMBRANE PHOSPHOLIPID TRANSPORT SYSTEM BINDING PROTEIN MLAD-RELATED"/>
    <property type="match status" value="1"/>
</dbReference>
<keyword evidence="1" id="KW-0472">Membrane</keyword>
<organism evidence="3 4">
    <name type="scientific">Chryseobacterium wanjuense</name>
    <dbReference type="NCBI Taxonomy" id="356305"/>
    <lineage>
        <taxon>Bacteria</taxon>
        <taxon>Pseudomonadati</taxon>
        <taxon>Bacteroidota</taxon>
        <taxon>Flavobacteriia</taxon>
        <taxon>Flavobacteriales</taxon>
        <taxon>Weeksellaceae</taxon>
        <taxon>Chryseobacterium group</taxon>
        <taxon>Chryseobacterium</taxon>
    </lineage>
</organism>
<dbReference type="RefSeq" id="WP_089791185.1">
    <property type="nucleotide sequence ID" value="NZ_FOIU01000001.1"/>
</dbReference>
<evidence type="ECO:0000313" key="4">
    <source>
        <dbReference type="Proteomes" id="UP000199469"/>
    </source>
</evidence>
<evidence type="ECO:0000256" key="1">
    <source>
        <dbReference type="SAM" id="Phobius"/>
    </source>
</evidence>
<gene>
    <name evidence="3" type="ORF">SAMN05421841_1295</name>
</gene>
<protein>
    <submittedName>
        <fullName evidence="3">Phospholipid/cholesterol/gamma-HCH transport system substrate-binding protein</fullName>
    </submittedName>
</protein>
<dbReference type="STRING" id="356305.SAMN05421841_1295"/>
<dbReference type="Pfam" id="PF02470">
    <property type="entry name" value="MlaD"/>
    <property type="match status" value="1"/>
</dbReference>
<keyword evidence="1" id="KW-1133">Transmembrane helix</keyword>
<evidence type="ECO:0000313" key="3">
    <source>
        <dbReference type="EMBL" id="SEW15357.1"/>
    </source>
</evidence>
<feature type="transmembrane region" description="Helical" evidence="1">
    <location>
        <begin position="12"/>
        <end position="30"/>
    </location>
</feature>
<dbReference type="InterPro" id="IPR003399">
    <property type="entry name" value="Mce/MlaD"/>
</dbReference>
<dbReference type="Proteomes" id="UP000199469">
    <property type="component" value="Unassembled WGS sequence"/>
</dbReference>
<evidence type="ECO:0000259" key="2">
    <source>
        <dbReference type="Pfam" id="PF02470"/>
    </source>
</evidence>